<feature type="transmembrane region" description="Helical" evidence="1">
    <location>
        <begin position="100"/>
        <end position="121"/>
    </location>
</feature>
<accession>A0ABQ2A644</accession>
<keyword evidence="1" id="KW-0472">Membrane</keyword>
<feature type="transmembrane region" description="Helical" evidence="1">
    <location>
        <begin position="232"/>
        <end position="253"/>
    </location>
</feature>
<protein>
    <recommendedName>
        <fullName evidence="4">ABC transporter permease</fullName>
    </recommendedName>
</protein>
<feature type="transmembrane region" description="Helical" evidence="1">
    <location>
        <begin position="148"/>
        <end position="169"/>
    </location>
</feature>
<comment type="caution">
    <text evidence="2">The sequence shown here is derived from an EMBL/GenBank/DDBJ whole genome shotgun (WGS) entry which is preliminary data.</text>
</comment>
<evidence type="ECO:0008006" key="4">
    <source>
        <dbReference type="Google" id="ProtNLM"/>
    </source>
</evidence>
<feature type="transmembrane region" description="Helical" evidence="1">
    <location>
        <begin position="181"/>
        <end position="200"/>
    </location>
</feature>
<name>A0ABQ2A644_9BACT</name>
<keyword evidence="3" id="KW-1185">Reference proteome</keyword>
<keyword evidence="1" id="KW-1133">Transmembrane helix</keyword>
<proteinExistence type="predicted"/>
<dbReference type="RefSeq" id="WP_188562105.1">
    <property type="nucleotide sequence ID" value="NZ_BMGY01000018.1"/>
</dbReference>
<gene>
    <name evidence="2" type="ORF">GCM10011495_21840</name>
</gene>
<organism evidence="2 3">
    <name type="scientific">Hymenobacter frigidus</name>
    <dbReference type="NCBI Taxonomy" id="1524095"/>
    <lineage>
        <taxon>Bacteria</taxon>
        <taxon>Pseudomonadati</taxon>
        <taxon>Bacteroidota</taxon>
        <taxon>Cytophagia</taxon>
        <taxon>Cytophagales</taxon>
        <taxon>Hymenobacteraceae</taxon>
        <taxon>Hymenobacter</taxon>
    </lineage>
</organism>
<evidence type="ECO:0000313" key="3">
    <source>
        <dbReference type="Proteomes" id="UP000637774"/>
    </source>
</evidence>
<feature type="transmembrane region" description="Helical" evidence="1">
    <location>
        <begin position="57"/>
        <end position="79"/>
    </location>
</feature>
<reference evidence="3" key="1">
    <citation type="journal article" date="2019" name="Int. J. Syst. Evol. Microbiol.">
        <title>The Global Catalogue of Microorganisms (GCM) 10K type strain sequencing project: providing services to taxonomists for standard genome sequencing and annotation.</title>
        <authorList>
            <consortium name="The Broad Institute Genomics Platform"/>
            <consortium name="The Broad Institute Genome Sequencing Center for Infectious Disease"/>
            <person name="Wu L."/>
            <person name="Ma J."/>
        </authorList>
    </citation>
    <scope>NUCLEOTIDE SEQUENCE [LARGE SCALE GENOMIC DNA]</scope>
    <source>
        <strain evidence="3">CGMCC 1.14966</strain>
    </source>
</reference>
<feature type="transmembrane region" description="Helical" evidence="1">
    <location>
        <begin position="25"/>
        <end position="45"/>
    </location>
</feature>
<evidence type="ECO:0000256" key="1">
    <source>
        <dbReference type="SAM" id="Phobius"/>
    </source>
</evidence>
<sequence length="258" mass="28196">MSQSFNFVRFGRLFRKHTAEHLRGYLLATAVLLGGIGLVLGYVAYLNTQAMSASAQAIVFIMGLLSSGAFFTSTVLAPFGPPRQATSALLLPASHWEKYLVAWLYALPIFVVVYTGCFYLMDALVLQLDDWAGPKPDLVPLFSGQEKLYTGLMAYAVLNAVFLWGSIYFTKQQFIRTAFGVLLGLVVVLVLNFQVVQALVGRKVESVLPFSGLVLREGKAIESLDLPPGQGAWLVLVPVGLMLLGWAGAYARLTEKQI</sequence>
<keyword evidence="1" id="KW-0812">Transmembrane</keyword>
<dbReference type="EMBL" id="BMGY01000018">
    <property type="protein sequence ID" value="GGH86087.1"/>
    <property type="molecule type" value="Genomic_DNA"/>
</dbReference>
<evidence type="ECO:0000313" key="2">
    <source>
        <dbReference type="EMBL" id="GGH86087.1"/>
    </source>
</evidence>
<dbReference type="Proteomes" id="UP000637774">
    <property type="component" value="Unassembled WGS sequence"/>
</dbReference>